<evidence type="ECO:0000313" key="3">
    <source>
        <dbReference type="Proteomes" id="UP000320244"/>
    </source>
</evidence>
<reference evidence="2 3" key="1">
    <citation type="submission" date="2019-05" db="EMBL/GenBank/DDBJ databases">
        <authorList>
            <person name="Lee S.D."/>
        </authorList>
    </citation>
    <scope>NUCLEOTIDE SEQUENCE [LARGE SCALE GENOMIC DNA]</scope>
    <source>
        <strain evidence="2 3">C5-26</strain>
    </source>
</reference>
<dbReference type="InterPro" id="IPR052526">
    <property type="entry name" value="HTH-type_Bedaq_tolerance"/>
</dbReference>
<organism evidence="2 3">
    <name type="scientific">Leekyejoonella antrihumi</name>
    <dbReference type="NCBI Taxonomy" id="1660198"/>
    <lineage>
        <taxon>Bacteria</taxon>
        <taxon>Bacillati</taxon>
        <taxon>Actinomycetota</taxon>
        <taxon>Actinomycetes</taxon>
        <taxon>Micrococcales</taxon>
        <taxon>Dermacoccaceae</taxon>
        <taxon>Leekyejoonella</taxon>
    </lineage>
</organism>
<keyword evidence="3" id="KW-1185">Reference proteome</keyword>
<dbReference type="PRINTS" id="PR00598">
    <property type="entry name" value="HTHMARR"/>
</dbReference>
<dbReference type="PANTHER" id="PTHR39515">
    <property type="entry name" value="CONSERVED PROTEIN"/>
    <property type="match status" value="1"/>
</dbReference>
<dbReference type="OrthoDB" id="9804055at2"/>
<dbReference type="RefSeq" id="WP_146320191.1">
    <property type="nucleotide sequence ID" value="NZ_VCQV01000040.1"/>
</dbReference>
<name>A0A563DV14_9MICO</name>
<dbReference type="InterPro" id="IPR036390">
    <property type="entry name" value="WH_DNA-bd_sf"/>
</dbReference>
<dbReference type="PANTHER" id="PTHR39515:SF2">
    <property type="entry name" value="HTH-TYPE TRANSCRIPTIONAL REGULATOR RV0880"/>
    <property type="match status" value="1"/>
</dbReference>
<sequence length="149" mass="16192">MDGSTPLLDGIADGTVGELRAAVLILARRMRHQQAEGTLSPSEASVLGRVGRMGPVTPATLARCEHVQPPSMTHILDRLAARGLVRRHRDLDDRRQLLVSRTAAGDELAEEIRALRTEWLACQFDQLNSTDRAAITAAAPALRRLAELA</sequence>
<evidence type="ECO:0000313" key="2">
    <source>
        <dbReference type="EMBL" id="TWP33534.1"/>
    </source>
</evidence>
<dbReference type="PROSITE" id="PS50995">
    <property type="entry name" value="HTH_MARR_2"/>
    <property type="match status" value="1"/>
</dbReference>
<feature type="domain" description="HTH marR-type" evidence="1">
    <location>
        <begin position="12"/>
        <end position="147"/>
    </location>
</feature>
<dbReference type="InterPro" id="IPR000835">
    <property type="entry name" value="HTH_MarR-typ"/>
</dbReference>
<reference evidence="2 3" key="2">
    <citation type="submission" date="2019-08" db="EMBL/GenBank/DDBJ databases">
        <title>Jejuicoccus antrihumi gen. nov., sp. nov., a new member of the family Dermacoccaceae isolated from a cave.</title>
        <authorList>
            <person name="Schumann P."/>
            <person name="Kim I.S."/>
        </authorList>
    </citation>
    <scope>NUCLEOTIDE SEQUENCE [LARGE SCALE GENOMIC DNA]</scope>
    <source>
        <strain evidence="2 3">C5-26</strain>
    </source>
</reference>
<accession>A0A563DV14</accession>
<dbReference type="GO" id="GO:0003700">
    <property type="term" value="F:DNA-binding transcription factor activity"/>
    <property type="evidence" value="ECO:0007669"/>
    <property type="project" value="InterPro"/>
</dbReference>
<dbReference type="Proteomes" id="UP000320244">
    <property type="component" value="Unassembled WGS sequence"/>
</dbReference>
<dbReference type="AlphaFoldDB" id="A0A563DV14"/>
<protein>
    <submittedName>
        <fullName evidence="2">MarR family transcriptional regulator</fullName>
    </submittedName>
</protein>
<dbReference type="EMBL" id="VCQV01000040">
    <property type="protein sequence ID" value="TWP33534.1"/>
    <property type="molecule type" value="Genomic_DNA"/>
</dbReference>
<proteinExistence type="predicted"/>
<comment type="caution">
    <text evidence="2">The sequence shown here is derived from an EMBL/GenBank/DDBJ whole genome shotgun (WGS) entry which is preliminary data.</text>
</comment>
<evidence type="ECO:0000259" key="1">
    <source>
        <dbReference type="PROSITE" id="PS50995"/>
    </source>
</evidence>
<dbReference type="Gene3D" id="1.10.10.10">
    <property type="entry name" value="Winged helix-like DNA-binding domain superfamily/Winged helix DNA-binding domain"/>
    <property type="match status" value="1"/>
</dbReference>
<dbReference type="SUPFAM" id="SSF46785">
    <property type="entry name" value="Winged helix' DNA-binding domain"/>
    <property type="match status" value="1"/>
</dbReference>
<dbReference type="Pfam" id="PF01047">
    <property type="entry name" value="MarR"/>
    <property type="match status" value="1"/>
</dbReference>
<dbReference type="SMART" id="SM00347">
    <property type="entry name" value="HTH_MARR"/>
    <property type="match status" value="1"/>
</dbReference>
<dbReference type="InterPro" id="IPR036388">
    <property type="entry name" value="WH-like_DNA-bd_sf"/>
</dbReference>
<gene>
    <name evidence="2" type="ORF">FGL98_21030</name>
</gene>